<feature type="compositionally biased region" description="Basic residues" evidence="2">
    <location>
        <begin position="52"/>
        <end position="66"/>
    </location>
</feature>
<keyword evidence="5" id="KW-0401">Integrin</keyword>
<dbReference type="PANTHER" id="PTHR45702:SF2">
    <property type="entry name" value="KUZBANIAN, ISOFORM A"/>
    <property type="match status" value="1"/>
</dbReference>
<dbReference type="InterPro" id="IPR024079">
    <property type="entry name" value="MetalloPept_cat_dom_sf"/>
</dbReference>
<evidence type="ECO:0000256" key="1">
    <source>
        <dbReference type="PROSITE-ProRule" id="PRU00068"/>
    </source>
</evidence>
<dbReference type="InterPro" id="IPR001762">
    <property type="entry name" value="Disintegrin_dom"/>
</dbReference>
<dbReference type="GO" id="GO:0007219">
    <property type="term" value="P:Notch signaling pathway"/>
    <property type="evidence" value="ECO:0007669"/>
    <property type="project" value="TreeGrafter"/>
</dbReference>
<dbReference type="InterPro" id="IPR051489">
    <property type="entry name" value="ADAM_Metalloproteinase"/>
</dbReference>
<dbReference type="Gene3D" id="4.10.70.10">
    <property type="entry name" value="Disintegrin domain"/>
    <property type="match status" value="1"/>
</dbReference>
<dbReference type="STRING" id="158441.A0A226ECV9"/>
<dbReference type="EMBL" id="LNIX01000004">
    <property type="protein sequence ID" value="OXA55415.1"/>
    <property type="molecule type" value="Genomic_DNA"/>
</dbReference>
<evidence type="ECO:0000256" key="2">
    <source>
        <dbReference type="SAM" id="MobiDB-lite"/>
    </source>
</evidence>
<accession>A0A226ECV9</accession>
<organism evidence="5 6">
    <name type="scientific">Folsomia candida</name>
    <name type="common">Springtail</name>
    <dbReference type="NCBI Taxonomy" id="158441"/>
    <lineage>
        <taxon>Eukaryota</taxon>
        <taxon>Metazoa</taxon>
        <taxon>Ecdysozoa</taxon>
        <taxon>Arthropoda</taxon>
        <taxon>Hexapoda</taxon>
        <taxon>Collembola</taxon>
        <taxon>Entomobryomorpha</taxon>
        <taxon>Isotomoidea</taxon>
        <taxon>Isotomidae</taxon>
        <taxon>Proisotominae</taxon>
        <taxon>Folsomia</taxon>
    </lineage>
</organism>
<dbReference type="PROSITE" id="PS50214">
    <property type="entry name" value="DISINTEGRIN_2"/>
    <property type="match status" value="1"/>
</dbReference>
<keyword evidence="6" id="KW-1185">Reference proteome</keyword>
<dbReference type="GO" id="GO:0007229">
    <property type="term" value="P:integrin-mediated signaling pathway"/>
    <property type="evidence" value="ECO:0007669"/>
    <property type="project" value="UniProtKB-KW"/>
</dbReference>
<dbReference type="GO" id="GO:0005886">
    <property type="term" value="C:plasma membrane"/>
    <property type="evidence" value="ECO:0007669"/>
    <property type="project" value="TreeGrafter"/>
</dbReference>
<proteinExistence type="predicted"/>
<comment type="caution">
    <text evidence="5">The sequence shown here is derived from an EMBL/GenBank/DDBJ whole genome shotgun (WGS) entry which is preliminary data.</text>
</comment>
<evidence type="ECO:0000259" key="4">
    <source>
        <dbReference type="PROSITE" id="PS50214"/>
    </source>
</evidence>
<protein>
    <submittedName>
        <fullName evidence="5">Disintegrin and metalloproteinase domain-containing protein 17</fullName>
    </submittedName>
</protein>
<dbReference type="GO" id="GO:0006509">
    <property type="term" value="P:membrane protein ectodomain proteolysis"/>
    <property type="evidence" value="ECO:0007669"/>
    <property type="project" value="TreeGrafter"/>
</dbReference>
<keyword evidence="3" id="KW-0732">Signal</keyword>
<name>A0A226ECV9_FOLCA</name>
<dbReference type="GO" id="GO:0004222">
    <property type="term" value="F:metalloendopeptidase activity"/>
    <property type="evidence" value="ECO:0007669"/>
    <property type="project" value="TreeGrafter"/>
</dbReference>
<sequence length="727" mass="79585">MVRLGLVALLAVSLALATSTSGKRVVSSDNGDGGENSIEGFDNSNSDDRSNHARPHHGGKGKKKVKISSPGDNDVGGGGGDADVNRPPANLPVQPSPAPLDVKNATINPEDVEYLPGGPSTFTVTSSEVGLAWPKLPWRERYQWADPNAPCLPFKLQVPDERSQFSTITLCIYRTHLEYQDDTDQFIRREEEETELIGELKEQKVHGFVVGQNGSAVYGKIVGTSFYGEVAVYDWETKEEIVYEVEEIKLLKKLMRQNEKILRNILAVMSRGGNGARYNAVVTKGASLINFMAAVNPSEFVRGSFLVFSTNRNSYITAGEPQMEVDDDGVITFNAGGDKIIIDNEGHPAIHLKTGTEREYVFRPNGKTIVQDGNDVVVLEEHEGAVAVSAFSADNSYGCILPTPAFSPQRPGGYLCKVCLAVDKLFLDKYMSFVTPPIRPAPFLARILDNVSWIFRSTDWNGDGTPDNIGLDYDRQNDNWIYIDSGEESLEHDELDMLYGNLARMDFSDCCVAITYTMKRFPGAMFAKSAAGNDKRINAHNGVCGGQDQAGLSNNVILISANAKKGNFSRMSEDQLTYLTAQQIGRAFGSAPDGSGDDSCDIFKDAEGTERHFLMWPDVLRNYSMEEKVPSKCSKLQVTKILSQCKSACFDIDKHPFCGNGIVEEGEECDCGGEAECARQKCCYSRLGLHPCRKSGIGCKKSGATEMTITTFPAFATLLGTLFFTAY</sequence>
<evidence type="ECO:0000313" key="5">
    <source>
        <dbReference type="EMBL" id="OXA55415.1"/>
    </source>
</evidence>
<evidence type="ECO:0000256" key="3">
    <source>
        <dbReference type="SAM" id="SignalP"/>
    </source>
</evidence>
<dbReference type="Gene3D" id="3.40.390.10">
    <property type="entry name" value="Collagenase (Catalytic Domain)"/>
    <property type="match status" value="1"/>
</dbReference>
<feature type="domain" description="Disintegrin" evidence="4">
    <location>
        <begin position="655"/>
        <end position="693"/>
    </location>
</feature>
<dbReference type="PANTHER" id="PTHR45702">
    <property type="entry name" value="ADAM10/ADAM17 METALLOPEPTIDASE FAMILY MEMBER"/>
    <property type="match status" value="1"/>
</dbReference>
<dbReference type="InterPro" id="IPR036436">
    <property type="entry name" value="Disintegrin_dom_sf"/>
</dbReference>
<dbReference type="Proteomes" id="UP000198287">
    <property type="component" value="Unassembled WGS sequence"/>
</dbReference>
<feature type="signal peptide" evidence="3">
    <location>
        <begin position="1"/>
        <end position="22"/>
    </location>
</feature>
<dbReference type="AlphaFoldDB" id="A0A226ECV9"/>
<evidence type="ECO:0000313" key="6">
    <source>
        <dbReference type="Proteomes" id="UP000198287"/>
    </source>
</evidence>
<dbReference type="OrthoDB" id="2131567at2759"/>
<feature type="chain" id="PRO_5013053439" evidence="3">
    <location>
        <begin position="23"/>
        <end position="727"/>
    </location>
</feature>
<dbReference type="OMA" id="HPFCGNG"/>
<reference evidence="5 6" key="1">
    <citation type="submission" date="2015-12" db="EMBL/GenBank/DDBJ databases">
        <title>The genome of Folsomia candida.</title>
        <authorList>
            <person name="Faddeeva A."/>
            <person name="Derks M.F."/>
            <person name="Anvar Y."/>
            <person name="Smit S."/>
            <person name="Van Straalen N."/>
            <person name="Roelofs D."/>
        </authorList>
    </citation>
    <scope>NUCLEOTIDE SEQUENCE [LARGE SCALE GENOMIC DNA]</scope>
    <source>
        <strain evidence="5 6">VU population</strain>
        <tissue evidence="5">Whole body</tissue>
    </source>
</reference>
<feature type="region of interest" description="Disordered" evidence="2">
    <location>
        <begin position="20"/>
        <end position="99"/>
    </location>
</feature>
<gene>
    <name evidence="5" type="ORF">Fcan01_08981</name>
</gene>
<comment type="caution">
    <text evidence="1">Lacks conserved residue(s) required for the propagation of feature annotation.</text>
</comment>